<feature type="domain" description="RNase III" evidence="17">
    <location>
        <begin position="4"/>
        <end position="133"/>
    </location>
</feature>
<keyword evidence="12 15" id="KW-0378">Hydrolase</keyword>
<dbReference type="GO" id="GO:0010468">
    <property type="term" value="P:regulation of gene expression"/>
    <property type="evidence" value="ECO:0007669"/>
    <property type="project" value="TreeGrafter"/>
</dbReference>
<dbReference type="SMART" id="SM00535">
    <property type="entry name" value="RIBOc"/>
    <property type="match status" value="1"/>
</dbReference>
<dbReference type="EC" id="3.1.26.3" evidence="15"/>
<keyword evidence="14 15" id="KW-0694">RNA-binding</keyword>
<sequence>MKRFELLQHELGIQFINKKLLYQAFTHASYINEHRKELKHDNERLEFLGDAVLELTISEHLFKSYPKMKEGDLTKLRAAIVCESSLVSYAMQLNFGAYILLGRGEENTGGRKRPALLADVFEAFIGALYLDQGLGSVSQFLEKHVFPSISQGQFKEVRDYKSALQEYVQEKGIGLIEYRIINEKGPAHQKTFVSRVFLDGQPIGEGMGKTKKEAEQEAANVTLKIIIKS</sequence>
<dbReference type="PROSITE" id="PS50142">
    <property type="entry name" value="RNASE_3_2"/>
    <property type="match status" value="1"/>
</dbReference>
<comment type="subunit">
    <text evidence="4 15">Homodimer.</text>
</comment>
<accession>A0A1E5L6J4</accession>
<dbReference type="InterPro" id="IPR036389">
    <property type="entry name" value="RNase_III_sf"/>
</dbReference>
<proteinExistence type="inferred from homology"/>
<evidence type="ECO:0000256" key="6">
    <source>
        <dbReference type="ARBA" id="ARBA00022552"/>
    </source>
</evidence>
<dbReference type="PANTHER" id="PTHR11207:SF0">
    <property type="entry name" value="RIBONUCLEASE 3"/>
    <property type="match status" value="1"/>
</dbReference>
<dbReference type="GO" id="GO:0003725">
    <property type="term" value="F:double-stranded RNA binding"/>
    <property type="evidence" value="ECO:0007669"/>
    <property type="project" value="TreeGrafter"/>
</dbReference>
<keyword evidence="13 15" id="KW-0460">Magnesium</keyword>
<keyword evidence="6 15" id="KW-0698">rRNA processing</keyword>
<keyword evidence="19" id="KW-1185">Reference proteome</keyword>
<dbReference type="FunFam" id="3.30.160.20:FF:000003">
    <property type="entry name" value="Ribonuclease 3"/>
    <property type="match status" value="1"/>
</dbReference>
<feature type="binding site" evidence="15">
    <location>
        <position position="122"/>
    </location>
    <ligand>
        <name>Mg(2+)</name>
        <dbReference type="ChEBI" id="CHEBI:18420"/>
    </ligand>
</feature>
<comment type="caution">
    <text evidence="18">The sequence shown here is derived from an EMBL/GenBank/DDBJ whole genome shotgun (WGS) entry which is preliminary data.</text>
</comment>
<keyword evidence="11 15" id="KW-0255">Endonuclease</keyword>
<keyword evidence="7 15" id="KW-0507">mRNA processing</keyword>
<keyword evidence="15" id="KW-0699">rRNA-binding</keyword>
<evidence type="ECO:0000259" key="16">
    <source>
        <dbReference type="PROSITE" id="PS50137"/>
    </source>
</evidence>
<evidence type="ECO:0000259" key="17">
    <source>
        <dbReference type="PROSITE" id="PS50142"/>
    </source>
</evidence>
<evidence type="ECO:0000256" key="7">
    <source>
        <dbReference type="ARBA" id="ARBA00022664"/>
    </source>
</evidence>
<dbReference type="PANTHER" id="PTHR11207">
    <property type="entry name" value="RIBONUCLEASE III"/>
    <property type="match status" value="1"/>
</dbReference>
<dbReference type="CDD" id="cd00593">
    <property type="entry name" value="RIBOc"/>
    <property type="match status" value="1"/>
</dbReference>
<dbReference type="EMBL" id="MJAT01000012">
    <property type="protein sequence ID" value="OEH85782.1"/>
    <property type="molecule type" value="Genomic_DNA"/>
</dbReference>
<dbReference type="Gene3D" id="1.10.1520.10">
    <property type="entry name" value="Ribonuclease III domain"/>
    <property type="match status" value="1"/>
</dbReference>
<dbReference type="PROSITE" id="PS00517">
    <property type="entry name" value="RNASE_3_1"/>
    <property type="match status" value="1"/>
</dbReference>
<evidence type="ECO:0000313" key="19">
    <source>
        <dbReference type="Proteomes" id="UP000095255"/>
    </source>
</evidence>
<keyword evidence="5 15" id="KW-0963">Cytoplasm</keyword>
<dbReference type="GO" id="GO:0005737">
    <property type="term" value="C:cytoplasm"/>
    <property type="evidence" value="ECO:0007669"/>
    <property type="project" value="UniProtKB-SubCell"/>
</dbReference>
<dbReference type="AlphaFoldDB" id="A0A1E5L6J4"/>
<comment type="subcellular location">
    <subcellularLocation>
        <location evidence="2 15">Cytoplasm</location>
    </subcellularLocation>
</comment>
<dbReference type="RefSeq" id="WP_069701865.1">
    <property type="nucleotide sequence ID" value="NZ_MJAT01000012.1"/>
</dbReference>
<dbReference type="GO" id="GO:0046872">
    <property type="term" value="F:metal ion binding"/>
    <property type="evidence" value="ECO:0007669"/>
    <property type="project" value="UniProtKB-KW"/>
</dbReference>
<keyword evidence="8 15" id="KW-0819">tRNA processing</keyword>
<evidence type="ECO:0000256" key="1">
    <source>
        <dbReference type="ARBA" id="ARBA00000109"/>
    </source>
</evidence>
<dbReference type="InterPro" id="IPR014720">
    <property type="entry name" value="dsRBD_dom"/>
</dbReference>
<comment type="function">
    <text evidence="15">Digests double-stranded RNA. Involved in the processing of primary rRNA transcript to yield the immediate precursors to the large and small rRNAs (23S and 16S). Processes some mRNAs, and tRNAs when they are encoded in the rRNA operon. Processes pre-crRNA and tracrRNA of type II CRISPR loci if present in the organism.</text>
</comment>
<feature type="binding site" evidence="15">
    <location>
        <position position="46"/>
    </location>
    <ligand>
        <name>Mg(2+)</name>
        <dbReference type="ChEBI" id="CHEBI:18420"/>
    </ligand>
</feature>
<dbReference type="InterPro" id="IPR011907">
    <property type="entry name" value="RNase_III"/>
</dbReference>
<evidence type="ECO:0000256" key="5">
    <source>
        <dbReference type="ARBA" id="ARBA00022490"/>
    </source>
</evidence>
<name>A0A1E5L6J4_9FIRM</name>
<dbReference type="InterPro" id="IPR000999">
    <property type="entry name" value="RNase_III_dom"/>
</dbReference>
<dbReference type="HAMAP" id="MF_00104">
    <property type="entry name" value="RNase_III"/>
    <property type="match status" value="1"/>
</dbReference>
<dbReference type="GO" id="GO:0042802">
    <property type="term" value="F:identical protein binding"/>
    <property type="evidence" value="ECO:0007669"/>
    <property type="project" value="UniProtKB-ARBA"/>
</dbReference>
<protein>
    <recommendedName>
        <fullName evidence="15">Ribonuclease 3</fullName>
        <ecNumber evidence="15">3.1.26.3</ecNumber>
    </recommendedName>
    <alternativeName>
        <fullName evidence="15">Ribonuclease III</fullName>
        <shortName evidence="15">RNase III</shortName>
    </alternativeName>
</protein>
<dbReference type="SMART" id="SM00358">
    <property type="entry name" value="DSRM"/>
    <property type="match status" value="1"/>
</dbReference>
<dbReference type="SUPFAM" id="SSF69065">
    <property type="entry name" value="RNase III domain-like"/>
    <property type="match status" value="1"/>
</dbReference>
<dbReference type="SUPFAM" id="SSF54768">
    <property type="entry name" value="dsRNA-binding domain-like"/>
    <property type="match status" value="1"/>
</dbReference>
<feature type="active site" evidence="15">
    <location>
        <position position="50"/>
    </location>
</feature>
<dbReference type="GO" id="GO:0006364">
    <property type="term" value="P:rRNA processing"/>
    <property type="evidence" value="ECO:0007669"/>
    <property type="project" value="UniProtKB-UniRule"/>
</dbReference>
<dbReference type="Gene3D" id="3.30.160.20">
    <property type="match status" value="1"/>
</dbReference>
<dbReference type="Pfam" id="PF14622">
    <property type="entry name" value="Ribonucleas_3_3"/>
    <property type="match status" value="1"/>
</dbReference>
<dbReference type="STRING" id="1390249.BHU72_03090"/>
<evidence type="ECO:0000256" key="13">
    <source>
        <dbReference type="ARBA" id="ARBA00022842"/>
    </source>
</evidence>
<organism evidence="18 19">
    <name type="scientific">Desulfuribacillus stibiiarsenatis</name>
    <dbReference type="NCBI Taxonomy" id="1390249"/>
    <lineage>
        <taxon>Bacteria</taxon>
        <taxon>Bacillati</taxon>
        <taxon>Bacillota</taxon>
        <taxon>Desulfuribacillia</taxon>
        <taxon>Desulfuribacillales</taxon>
        <taxon>Desulfuribacillaceae</taxon>
        <taxon>Desulfuribacillus</taxon>
    </lineage>
</organism>
<dbReference type="NCBIfam" id="TIGR02191">
    <property type="entry name" value="RNaseIII"/>
    <property type="match status" value="1"/>
</dbReference>
<dbReference type="FunFam" id="1.10.1520.10:FF:000001">
    <property type="entry name" value="Ribonuclease 3"/>
    <property type="match status" value="1"/>
</dbReference>
<keyword evidence="10 15" id="KW-0479">Metal-binding</keyword>
<evidence type="ECO:0000256" key="10">
    <source>
        <dbReference type="ARBA" id="ARBA00022723"/>
    </source>
</evidence>
<dbReference type="GO" id="GO:0006397">
    <property type="term" value="P:mRNA processing"/>
    <property type="evidence" value="ECO:0007669"/>
    <property type="project" value="UniProtKB-UniRule"/>
</dbReference>
<evidence type="ECO:0000256" key="8">
    <source>
        <dbReference type="ARBA" id="ARBA00022694"/>
    </source>
</evidence>
<comment type="cofactor">
    <cofactor evidence="15">
        <name>Mg(2+)</name>
        <dbReference type="ChEBI" id="CHEBI:18420"/>
    </cofactor>
</comment>
<dbReference type="Proteomes" id="UP000095255">
    <property type="component" value="Unassembled WGS sequence"/>
</dbReference>
<dbReference type="GO" id="GO:0008033">
    <property type="term" value="P:tRNA processing"/>
    <property type="evidence" value="ECO:0007669"/>
    <property type="project" value="UniProtKB-KW"/>
</dbReference>
<evidence type="ECO:0000313" key="18">
    <source>
        <dbReference type="EMBL" id="OEH85782.1"/>
    </source>
</evidence>
<evidence type="ECO:0000256" key="12">
    <source>
        <dbReference type="ARBA" id="ARBA00022801"/>
    </source>
</evidence>
<reference evidence="18 19" key="1">
    <citation type="submission" date="2016-09" db="EMBL/GenBank/DDBJ databases">
        <title>Desulfuribacillus arsenicus sp. nov., an obligately anaerobic, dissimilatory arsenic- and antimonate-reducing bacterium isolated from anoxic sediments.</title>
        <authorList>
            <person name="Abin C.A."/>
            <person name="Hollibaugh J.T."/>
        </authorList>
    </citation>
    <scope>NUCLEOTIDE SEQUENCE [LARGE SCALE GENOMIC DNA]</scope>
    <source>
        <strain evidence="18 19">MLFW-2</strain>
    </source>
</reference>
<dbReference type="OrthoDB" id="9805026at2"/>
<evidence type="ECO:0000256" key="4">
    <source>
        <dbReference type="ARBA" id="ARBA00011738"/>
    </source>
</evidence>
<feature type="active site" evidence="15">
    <location>
        <position position="122"/>
    </location>
</feature>
<evidence type="ECO:0000256" key="15">
    <source>
        <dbReference type="HAMAP-Rule" id="MF_00104"/>
    </source>
</evidence>
<evidence type="ECO:0000256" key="2">
    <source>
        <dbReference type="ARBA" id="ARBA00004496"/>
    </source>
</evidence>
<dbReference type="GO" id="GO:0004525">
    <property type="term" value="F:ribonuclease III activity"/>
    <property type="evidence" value="ECO:0007669"/>
    <property type="project" value="UniProtKB-UniRule"/>
</dbReference>
<evidence type="ECO:0000256" key="14">
    <source>
        <dbReference type="ARBA" id="ARBA00022884"/>
    </source>
</evidence>
<dbReference type="PROSITE" id="PS50137">
    <property type="entry name" value="DS_RBD"/>
    <property type="match status" value="1"/>
</dbReference>
<feature type="domain" description="DRBM" evidence="16">
    <location>
        <begin position="159"/>
        <end position="228"/>
    </location>
</feature>
<gene>
    <name evidence="15" type="primary">rnc</name>
    <name evidence="18" type="ORF">BHU72_03090</name>
</gene>
<feature type="binding site" evidence="15">
    <location>
        <position position="119"/>
    </location>
    <ligand>
        <name>Mg(2+)</name>
        <dbReference type="ChEBI" id="CHEBI:18420"/>
    </ligand>
</feature>
<dbReference type="GO" id="GO:0019843">
    <property type="term" value="F:rRNA binding"/>
    <property type="evidence" value="ECO:0007669"/>
    <property type="project" value="UniProtKB-KW"/>
</dbReference>
<comment type="similarity">
    <text evidence="3">Belongs to the ribonuclease III family.</text>
</comment>
<comment type="catalytic activity">
    <reaction evidence="1 15">
        <text>Endonucleolytic cleavage to 5'-phosphomonoester.</text>
        <dbReference type="EC" id="3.1.26.3"/>
    </reaction>
</comment>
<evidence type="ECO:0000256" key="3">
    <source>
        <dbReference type="ARBA" id="ARBA00010183"/>
    </source>
</evidence>
<dbReference type="CDD" id="cd10845">
    <property type="entry name" value="DSRM_RNAse_III_family"/>
    <property type="match status" value="1"/>
</dbReference>
<evidence type="ECO:0000256" key="11">
    <source>
        <dbReference type="ARBA" id="ARBA00022759"/>
    </source>
</evidence>
<keyword evidence="9 15" id="KW-0540">Nuclease</keyword>
<evidence type="ECO:0000256" key="9">
    <source>
        <dbReference type="ARBA" id="ARBA00022722"/>
    </source>
</evidence>
<dbReference type="Pfam" id="PF00035">
    <property type="entry name" value="dsrm"/>
    <property type="match status" value="1"/>
</dbReference>